<keyword evidence="5 9" id="KW-0812">Transmembrane</keyword>
<feature type="transmembrane region" description="Helical" evidence="9">
    <location>
        <begin position="285"/>
        <end position="302"/>
    </location>
</feature>
<feature type="region of interest" description="Disordered" evidence="8">
    <location>
        <begin position="183"/>
        <end position="204"/>
    </location>
</feature>
<reference evidence="11" key="1">
    <citation type="submission" date="2023-04" db="EMBL/GenBank/DDBJ databases">
        <title>Comparative genomic analysis of Cohnella hashimotonis sp. nov., isolated from the International Space Station.</title>
        <authorList>
            <person name="Venkateswaran K."/>
            <person name="Simpson A."/>
        </authorList>
    </citation>
    <scope>NUCLEOTIDE SEQUENCE</scope>
    <source>
        <strain evidence="11">F6_2S_P_1</strain>
    </source>
</reference>
<name>A0ABT6TWE4_9BACL</name>
<feature type="transmembrane region" description="Helical" evidence="9">
    <location>
        <begin position="377"/>
        <end position="396"/>
    </location>
</feature>
<dbReference type="RefSeq" id="WP_282913009.1">
    <property type="nucleotide sequence ID" value="NZ_JAGRPV010000002.1"/>
</dbReference>
<feature type="compositionally biased region" description="Basic and acidic residues" evidence="8">
    <location>
        <begin position="183"/>
        <end position="203"/>
    </location>
</feature>
<feature type="transmembrane region" description="Helical" evidence="9">
    <location>
        <begin position="314"/>
        <end position="335"/>
    </location>
</feature>
<protein>
    <submittedName>
        <fullName evidence="11">MFS transporter</fullName>
    </submittedName>
</protein>
<organism evidence="11 12">
    <name type="scientific">Cohnella hashimotonis</name>
    <dbReference type="NCBI Taxonomy" id="2826895"/>
    <lineage>
        <taxon>Bacteria</taxon>
        <taxon>Bacillati</taxon>
        <taxon>Bacillota</taxon>
        <taxon>Bacilli</taxon>
        <taxon>Bacillales</taxon>
        <taxon>Paenibacillaceae</taxon>
        <taxon>Cohnella</taxon>
    </lineage>
</organism>
<feature type="transmembrane region" description="Helical" evidence="9">
    <location>
        <begin position="258"/>
        <end position="278"/>
    </location>
</feature>
<feature type="transmembrane region" description="Helical" evidence="9">
    <location>
        <begin position="97"/>
        <end position="116"/>
    </location>
</feature>
<feature type="transmembrane region" description="Helical" evidence="9">
    <location>
        <begin position="39"/>
        <end position="60"/>
    </location>
</feature>
<dbReference type="Gene3D" id="1.20.1250.20">
    <property type="entry name" value="MFS general substrate transporter like domains"/>
    <property type="match status" value="2"/>
</dbReference>
<keyword evidence="2" id="KW-0813">Transport</keyword>
<dbReference type="PANTHER" id="PTHR23522">
    <property type="entry name" value="BLL5896 PROTEIN"/>
    <property type="match status" value="1"/>
</dbReference>
<keyword evidence="3" id="KW-1003">Cell membrane</keyword>
<evidence type="ECO:0000256" key="7">
    <source>
        <dbReference type="ARBA" id="ARBA00023136"/>
    </source>
</evidence>
<evidence type="ECO:0000256" key="4">
    <source>
        <dbReference type="ARBA" id="ARBA00022519"/>
    </source>
</evidence>
<evidence type="ECO:0000256" key="3">
    <source>
        <dbReference type="ARBA" id="ARBA00022475"/>
    </source>
</evidence>
<dbReference type="InterPro" id="IPR024989">
    <property type="entry name" value="MFS_assoc_dom"/>
</dbReference>
<dbReference type="PROSITE" id="PS50850">
    <property type="entry name" value="MFS"/>
    <property type="match status" value="1"/>
</dbReference>
<dbReference type="InterPro" id="IPR020846">
    <property type="entry name" value="MFS_dom"/>
</dbReference>
<feature type="transmembrane region" description="Helical" evidence="9">
    <location>
        <begin position="12"/>
        <end position="33"/>
    </location>
</feature>
<dbReference type="Pfam" id="PF12832">
    <property type="entry name" value="MFS_1_like"/>
    <property type="match status" value="1"/>
</dbReference>
<sequence length="409" mass="44632">MPSPMRKYSMHVYNYFFYIAYASYLPFLSYWFAQEGLSTQQIGLIFSIGPLVGFLMQPVWGMLIDYYGIAKPVLVCSMGVTPWVMFLYRYAGHSFALYVFISIVLAVFASATLPVVDAVTVRHAKRNALSYGAIRVVGSVSFGLSVTLFGMLYDRYGLSQLFIAYIVAMLVMCLLSFTLDSGGRKRGEDGGEKKHGEAKESAPARRRGMIAEMLPLLKERKLLFFLIPVFISAIGPQLNNAFYSVYISSFGGEASSKIGLLYTVSSIAEIPVFLFSGYIIHRLGYVRTLTLVSLAGALRWFVLSLEPPFEILMLNQILSGVTYALFLATGINYAYDNSPPNTKTTAHSLFIVVYTNIAGIVASNIGGWVIAAGGYPLLFGGAAALSVIGAAGFALLGRAGGDRLRNSTV</sequence>
<evidence type="ECO:0000256" key="5">
    <source>
        <dbReference type="ARBA" id="ARBA00022692"/>
    </source>
</evidence>
<feature type="transmembrane region" description="Helical" evidence="9">
    <location>
        <begin position="222"/>
        <end position="238"/>
    </location>
</feature>
<dbReference type="InterPro" id="IPR036259">
    <property type="entry name" value="MFS_trans_sf"/>
</dbReference>
<keyword evidence="4" id="KW-0997">Cell inner membrane</keyword>
<evidence type="ECO:0000256" key="9">
    <source>
        <dbReference type="SAM" id="Phobius"/>
    </source>
</evidence>
<comment type="subcellular location">
    <subcellularLocation>
        <location evidence="1">Cell inner membrane</location>
        <topology evidence="1">Multi-pass membrane protein</topology>
    </subcellularLocation>
</comment>
<feature type="transmembrane region" description="Helical" evidence="9">
    <location>
        <begin position="158"/>
        <end position="179"/>
    </location>
</feature>
<feature type="transmembrane region" description="Helical" evidence="9">
    <location>
        <begin position="128"/>
        <end position="152"/>
    </location>
</feature>
<evidence type="ECO:0000259" key="10">
    <source>
        <dbReference type="PROSITE" id="PS50850"/>
    </source>
</evidence>
<evidence type="ECO:0000256" key="6">
    <source>
        <dbReference type="ARBA" id="ARBA00022989"/>
    </source>
</evidence>
<comment type="caution">
    <text evidence="11">The sequence shown here is derived from an EMBL/GenBank/DDBJ whole genome shotgun (WGS) entry which is preliminary data.</text>
</comment>
<keyword evidence="12" id="KW-1185">Reference proteome</keyword>
<feature type="domain" description="Major facilitator superfamily (MFS) profile" evidence="10">
    <location>
        <begin position="221"/>
        <end position="409"/>
    </location>
</feature>
<accession>A0ABT6TWE4</accession>
<keyword evidence="6 9" id="KW-1133">Transmembrane helix</keyword>
<feature type="transmembrane region" description="Helical" evidence="9">
    <location>
        <begin position="347"/>
        <end position="371"/>
    </location>
</feature>
<keyword evidence="7 9" id="KW-0472">Membrane</keyword>
<gene>
    <name evidence="11" type="ORF">KB449_34755</name>
</gene>
<feature type="transmembrane region" description="Helical" evidence="9">
    <location>
        <begin position="72"/>
        <end position="91"/>
    </location>
</feature>
<evidence type="ECO:0000256" key="1">
    <source>
        <dbReference type="ARBA" id="ARBA00004429"/>
    </source>
</evidence>
<dbReference type="EMBL" id="JAGRPV010000002">
    <property type="protein sequence ID" value="MDI4650142.1"/>
    <property type="molecule type" value="Genomic_DNA"/>
</dbReference>
<proteinExistence type="predicted"/>
<evidence type="ECO:0000313" key="11">
    <source>
        <dbReference type="EMBL" id="MDI4650142.1"/>
    </source>
</evidence>
<evidence type="ECO:0000256" key="8">
    <source>
        <dbReference type="SAM" id="MobiDB-lite"/>
    </source>
</evidence>
<dbReference type="PANTHER" id="PTHR23522:SF10">
    <property type="entry name" value="3-PHENYLPROPIONIC ACID TRANSPORTER-RELATED"/>
    <property type="match status" value="1"/>
</dbReference>
<evidence type="ECO:0000256" key="2">
    <source>
        <dbReference type="ARBA" id="ARBA00022448"/>
    </source>
</evidence>
<dbReference type="SUPFAM" id="SSF103473">
    <property type="entry name" value="MFS general substrate transporter"/>
    <property type="match status" value="1"/>
</dbReference>
<dbReference type="Proteomes" id="UP001161691">
    <property type="component" value="Unassembled WGS sequence"/>
</dbReference>
<evidence type="ECO:0000313" key="12">
    <source>
        <dbReference type="Proteomes" id="UP001161691"/>
    </source>
</evidence>